<comment type="caution">
    <text evidence="2">The sequence shown here is derived from an EMBL/GenBank/DDBJ whole genome shotgun (WGS) entry which is preliminary data.</text>
</comment>
<keyword evidence="3" id="KW-1185">Reference proteome</keyword>
<name>A0AAV7QVW3_PLEWA</name>
<evidence type="ECO:0000313" key="3">
    <source>
        <dbReference type="Proteomes" id="UP001066276"/>
    </source>
</evidence>
<feature type="non-terminal residue" evidence="2">
    <location>
        <position position="56"/>
    </location>
</feature>
<evidence type="ECO:0000256" key="1">
    <source>
        <dbReference type="ARBA" id="ARBA00009973"/>
    </source>
</evidence>
<dbReference type="InterPro" id="IPR027885">
    <property type="entry name" value="UPF0728"/>
</dbReference>
<dbReference type="Pfam" id="PF15092">
    <property type="entry name" value="UPF0728"/>
    <property type="match status" value="1"/>
</dbReference>
<organism evidence="2 3">
    <name type="scientific">Pleurodeles waltl</name>
    <name type="common">Iberian ribbed newt</name>
    <dbReference type="NCBI Taxonomy" id="8319"/>
    <lineage>
        <taxon>Eukaryota</taxon>
        <taxon>Metazoa</taxon>
        <taxon>Chordata</taxon>
        <taxon>Craniata</taxon>
        <taxon>Vertebrata</taxon>
        <taxon>Euteleostomi</taxon>
        <taxon>Amphibia</taxon>
        <taxon>Batrachia</taxon>
        <taxon>Caudata</taxon>
        <taxon>Salamandroidea</taxon>
        <taxon>Salamandridae</taxon>
        <taxon>Pleurodelinae</taxon>
        <taxon>Pleurodeles</taxon>
    </lineage>
</organism>
<dbReference type="EMBL" id="JANPWB010000010">
    <property type="protein sequence ID" value="KAJ1143964.1"/>
    <property type="molecule type" value="Genomic_DNA"/>
</dbReference>
<gene>
    <name evidence="2" type="ORF">NDU88_010266</name>
</gene>
<reference evidence="2" key="1">
    <citation type="journal article" date="2022" name="bioRxiv">
        <title>Sequencing and chromosome-scale assembly of the giantPleurodeles waltlgenome.</title>
        <authorList>
            <person name="Brown T."/>
            <person name="Elewa A."/>
            <person name="Iarovenko S."/>
            <person name="Subramanian E."/>
            <person name="Araus A.J."/>
            <person name="Petzold A."/>
            <person name="Susuki M."/>
            <person name="Suzuki K.-i.T."/>
            <person name="Hayashi T."/>
            <person name="Toyoda A."/>
            <person name="Oliveira C."/>
            <person name="Osipova E."/>
            <person name="Leigh N.D."/>
            <person name="Simon A."/>
            <person name="Yun M.H."/>
        </authorList>
    </citation>
    <scope>NUCLEOTIDE SEQUENCE</scope>
    <source>
        <strain evidence="2">20211129_DDA</strain>
        <tissue evidence="2">Liver</tissue>
    </source>
</reference>
<evidence type="ECO:0000313" key="2">
    <source>
        <dbReference type="EMBL" id="KAJ1143964.1"/>
    </source>
</evidence>
<proteinExistence type="inferred from homology"/>
<feature type="non-terminal residue" evidence="2">
    <location>
        <position position="1"/>
    </location>
</feature>
<dbReference type="Proteomes" id="UP001066276">
    <property type="component" value="Chromosome 6"/>
</dbReference>
<comment type="similarity">
    <text evidence="1">Belongs to the UPF0728 family.</text>
</comment>
<dbReference type="AlphaFoldDB" id="A0AAV7QVW3"/>
<protein>
    <submittedName>
        <fullName evidence="2">Uncharacterized protein</fullName>
    </submittedName>
</protein>
<accession>A0AAV7QVW3</accession>
<dbReference type="PANTHER" id="PTHR28448:SF1">
    <property type="entry name" value="UPF0728 PROTEIN C10ORF53"/>
    <property type="match status" value="1"/>
</dbReference>
<sequence>KDCQLHPRPTTWPSNQAMLLADGHQLVFEEIQDWNMVELIVNGENIFHCNITDLDF</sequence>
<dbReference type="PANTHER" id="PTHR28448">
    <property type="entry name" value="UPF0728 PROTEIN C10ORF53"/>
    <property type="match status" value="1"/>
</dbReference>